<dbReference type="PROSITE" id="PS51782">
    <property type="entry name" value="LYSM"/>
    <property type="match status" value="1"/>
</dbReference>
<evidence type="ECO:0000313" key="3">
    <source>
        <dbReference type="Proteomes" id="UP001355056"/>
    </source>
</evidence>
<dbReference type="SUPFAM" id="SSF54106">
    <property type="entry name" value="LysM domain"/>
    <property type="match status" value="1"/>
</dbReference>
<dbReference type="InterPro" id="IPR024408">
    <property type="entry name" value="Muramidase"/>
</dbReference>
<evidence type="ECO:0000259" key="1">
    <source>
        <dbReference type="PROSITE" id="PS51782"/>
    </source>
</evidence>
<comment type="caution">
    <text evidence="2">The sequence shown here is derived from an EMBL/GenBank/DDBJ whole genome shotgun (WGS) entry which is preliminary data.</text>
</comment>
<dbReference type="Pfam" id="PF01476">
    <property type="entry name" value="LysM"/>
    <property type="match status" value="1"/>
</dbReference>
<name>A0ABU7YWH5_9GAMM</name>
<protein>
    <submittedName>
        <fullName evidence="2">N-acetylmuramidase domain-containing protein</fullName>
    </submittedName>
</protein>
<dbReference type="Gene3D" id="3.10.350.10">
    <property type="entry name" value="LysM domain"/>
    <property type="match status" value="1"/>
</dbReference>
<sequence>MNTASSYTVVHGDNLTEIAAAHGTTVQDLAKLNGITDANRIQVGQTIRLRADFSQVQATMKSTARIHSRNPSIQFVLLDKLLESIQGLSYRVVLGPSEKISFGSTSEHGLTCEVTGRSGDSVDFFVKRQRGGFKHLYRTTLGDQRKVVTAYSPSIKVKADTKIHDGALGIDAGAGRDEKGHPVIVIDKKDVQLDFLGPYDGTQIQDEDFIAAADKLGCEVAAVKAVAVTETGTVGSFFDFEGWDPVPAILFERHYFHQLTNGMYDDTHPDISDRFGGGYGKYRVQYKKLLRAYNLNASAALKSASWGKFQIMGRWHEQAGYSSVEEFVVGISTSEKNHLKAFVSFIEADSRLSSAIVKKDWLAFAKTYNGPRQKGYDKKMQDHYNAFAR</sequence>
<dbReference type="EMBL" id="JAXGFP010000002">
    <property type="protein sequence ID" value="MEG3183270.1"/>
    <property type="molecule type" value="Genomic_DNA"/>
</dbReference>
<dbReference type="CDD" id="cd00118">
    <property type="entry name" value="LysM"/>
    <property type="match status" value="1"/>
</dbReference>
<accession>A0ABU7YWH5</accession>
<dbReference type="Pfam" id="PF11860">
    <property type="entry name" value="Muramidase"/>
    <property type="match status" value="1"/>
</dbReference>
<organism evidence="2 3">
    <name type="scientific">Novilysobacter erysipheiresistens</name>
    <dbReference type="NCBI Taxonomy" id="1749332"/>
    <lineage>
        <taxon>Bacteria</taxon>
        <taxon>Pseudomonadati</taxon>
        <taxon>Pseudomonadota</taxon>
        <taxon>Gammaproteobacteria</taxon>
        <taxon>Lysobacterales</taxon>
        <taxon>Lysobacteraceae</taxon>
        <taxon>Novilysobacter</taxon>
    </lineage>
</organism>
<dbReference type="InterPro" id="IPR018392">
    <property type="entry name" value="LysM"/>
</dbReference>
<reference evidence="2 3" key="1">
    <citation type="journal article" date="2016" name="Int. J. Syst. Evol. Microbiol.">
        <title>Lysobacter erysipheiresistens sp. nov., an antagonist of powdery mildew, isolated from tobacco-cultivated soil.</title>
        <authorList>
            <person name="Xie B."/>
            <person name="Li T."/>
            <person name="Lin X."/>
            <person name="Wang C.J."/>
            <person name="Chen Y.J."/>
            <person name="Liu W.J."/>
            <person name="Zhao Z.W."/>
        </authorList>
    </citation>
    <scope>NUCLEOTIDE SEQUENCE [LARGE SCALE GENOMIC DNA]</scope>
    <source>
        <strain evidence="2 3">RS-LYSO-3</strain>
    </source>
</reference>
<evidence type="ECO:0000313" key="2">
    <source>
        <dbReference type="EMBL" id="MEG3183270.1"/>
    </source>
</evidence>
<keyword evidence="3" id="KW-1185">Reference proteome</keyword>
<gene>
    <name evidence="2" type="ORF">SNE34_04490</name>
</gene>
<dbReference type="RefSeq" id="WP_332615103.1">
    <property type="nucleotide sequence ID" value="NZ_JAXGFP010000002.1"/>
</dbReference>
<dbReference type="SMART" id="SM00257">
    <property type="entry name" value="LysM"/>
    <property type="match status" value="1"/>
</dbReference>
<dbReference type="Proteomes" id="UP001355056">
    <property type="component" value="Unassembled WGS sequence"/>
</dbReference>
<proteinExistence type="predicted"/>
<feature type="domain" description="LysM" evidence="1">
    <location>
        <begin position="5"/>
        <end position="49"/>
    </location>
</feature>
<dbReference type="InterPro" id="IPR036779">
    <property type="entry name" value="LysM_dom_sf"/>
</dbReference>